<dbReference type="PANTHER" id="PTHR11927:SF9">
    <property type="entry name" value="L-FUCOSYLTRANSFERASE"/>
    <property type="match status" value="1"/>
</dbReference>
<dbReference type="GO" id="GO:0005975">
    <property type="term" value="P:carbohydrate metabolic process"/>
    <property type="evidence" value="ECO:0007669"/>
    <property type="project" value="InterPro"/>
</dbReference>
<gene>
    <name evidence="3" type="ORF">EDD76_12334</name>
</gene>
<dbReference type="STRING" id="1469948.GCA_000732725_02374"/>
<keyword evidence="4" id="KW-1185">Reference proteome</keyword>
<evidence type="ECO:0000256" key="2">
    <source>
        <dbReference type="ARBA" id="ARBA00022679"/>
    </source>
</evidence>
<accession>A0A4R1QM76</accession>
<organism evidence="3 4">
    <name type="scientific">Kineothrix alysoides</name>
    <dbReference type="NCBI Taxonomy" id="1469948"/>
    <lineage>
        <taxon>Bacteria</taxon>
        <taxon>Bacillati</taxon>
        <taxon>Bacillota</taxon>
        <taxon>Clostridia</taxon>
        <taxon>Lachnospirales</taxon>
        <taxon>Lachnospiraceae</taxon>
        <taxon>Kineothrix</taxon>
    </lineage>
</organism>
<dbReference type="Pfam" id="PF01531">
    <property type="entry name" value="Glyco_transf_11"/>
    <property type="match status" value="1"/>
</dbReference>
<reference evidence="3 4" key="1">
    <citation type="submission" date="2019-03" db="EMBL/GenBank/DDBJ databases">
        <title>Genomic Encyclopedia of Type Strains, Phase IV (KMG-IV): sequencing the most valuable type-strain genomes for metagenomic binning, comparative biology and taxonomic classification.</title>
        <authorList>
            <person name="Goeker M."/>
        </authorList>
    </citation>
    <scope>NUCLEOTIDE SEQUENCE [LARGE SCALE GENOMIC DNA]</scope>
    <source>
        <strain evidence="3 4">DSM 100556</strain>
    </source>
</reference>
<comment type="caution">
    <text evidence="3">The sequence shown here is derived from an EMBL/GenBank/DDBJ whole genome shotgun (WGS) entry which is preliminary data.</text>
</comment>
<protein>
    <submittedName>
        <fullName evidence="3">Glycosyl transferase family 11</fullName>
    </submittedName>
</protein>
<name>A0A4R1QM76_9FIRM</name>
<dbReference type="Gene3D" id="3.40.50.11350">
    <property type="match status" value="1"/>
</dbReference>
<dbReference type="CDD" id="cd11301">
    <property type="entry name" value="Fut1_Fut2_like"/>
    <property type="match status" value="1"/>
</dbReference>
<dbReference type="PANTHER" id="PTHR11927">
    <property type="entry name" value="GALACTOSIDE 2-L-FUCOSYLTRANSFERASE"/>
    <property type="match status" value="1"/>
</dbReference>
<dbReference type="EMBL" id="SLUO01000023">
    <property type="protein sequence ID" value="TCL54023.1"/>
    <property type="molecule type" value="Genomic_DNA"/>
</dbReference>
<dbReference type="Proteomes" id="UP000295718">
    <property type="component" value="Unassembled WGS sequence"/>
</dbReference>
<sequence>MKIQYLNGGLANQVFQYIFVRFAELYNPSDEPWFIDDSFFFVNNVHNGYELEKVFGIQANLLSKSFDPDVWLEFIKNKKEGISIAQSFKNLGLNVQMIAETINYQEHNPFDGKIFQVPSNEFHPEITKFPGEVIYYHGYWINTKWFRTYRHILERELSFPIIIDEKNNAYASHILSSLSIGIHIRRGDYVSIGWALSDTYYFQSMEKLTKEHPDAVFFIFSDDITWCRTNSDSLGLTLAKNLVFVEGNTQDSNYIDLQLMSMCSGLLMSNSAFCYLAALLNTRLKFCTEPPR</sequence>
<evidence type="ECO:0000313" key="3">
    <source>
        <dbReference type="EMBL" id="TCL54023.1"/>
    </source>
</evidence>
<keyword evidence="2 3" id="KW-0808">Transferase</keyword>
<dbReference type="InterPro" id="IPR002516">
    <property type="entry name" value="Glyco_trans_11"/>
</dbReference>
<evidence type="ECO:0000256" key="1">
    <source>
        <dbReference type="ARBA" id="ARBA00022676"/>
    </source>
</evidence>
<keyword evidence="1" id="KW-0328">Glycosyltransferase</keyword>
<proteinExistence type="predicted"/>
<evidence type="ECO:0000313" key="4">
    <source>
        <dbReference type="Proteomes" id="UP000295718"/>
    </source>
</evidence>
<dbReference type="GO" id="GO:0016020">
    <property type="term" value="C:membrane"/>
    <property type="evidence" value="ECO:0007669"/>
    <property type="project" value="InterPro"/>
</dbReference>
<dbReference type="AlphaFoldDB" id="A0A4R1QM76"/>
<dbReference type="GO" id="GO:0008107">
    <property type="term" value="F:galactoside 2-alpha-L-fucosyltransferase activity"/>
    <property type="evidence" value="ECO:0007669"/>
    <property type="project" value="InterPro"/>
</dbReference>
<dbReference type="OrthoDB" id="9794601at2"/>
<dbReference type="RefSeq" id="WP_031391056.1">
    <property type="nucleotide sequence ID" value="NZ_JPNB01000002.1"/>
</dbReference>